<sequence>MRRRYLMEGSRAQSFDINNEKLRKIQKGALQPSGAVQVDYFGHSCIRIVSPLGLSILIDPWRNDPDWGWWFPEDFPEVEVDIAISTHAHFDHDALHIPKALITMERMVGTYALGDIRITGLADKHMSASVGKTRWTDIQKDTGENFAPPGNNLHMDNIIYVVETGGVTLAHWGDNRPDPDEFVDGYLRMNPIDVLFLPVDESEHILSYSQADAIMQAYKPGLTIPIHYLAHGVNTVLSTLQPCDPWIQTHKNIVDIPSSRLTVTPGKFPQNGEAVATFGNNFTRE</sequence>
<proteinExistence type="predicted"/>
<keyword evidence="2" id="KW-1185">Reference proteome</keyword>
<organism evidence="1 2">
    <name type="scientific">Desulfovibrio porci</name>
    <dbReference type="NCBI Taxonomy" id="2605782"/>
    <lineage>
        <taxon>Bacteria</taxon>
        <taxon>Pseudomonadati</taxon>
        <taxon>Thermodesulfobacteriota</taxon>
        <taxon>Desulfovibrionia</taxon>
        <taxon>Desulfovibrionales</taxon>
        <taxon>Desulfovibrionaceae</taxon>
        <taxon>Desulfovibrio</taxon>
    </lineage>
</organism>
<evidence type="ECO:0000313" key="2">
    <source>
        <dbReference type="Proteomes" id="UP000477488"/>
    </source>
</evidence>
<dbReference type="PANTHER" id="PTHR39189:SF1">
    <property type="entry name" value="UPF0173 METAL-DEPENDENT HYDROLASE YTKL"/>
    <property type="match status" value="1"/>
</dbReference>
<protein>
    <submittedName>
        <fullName evidence="1">Zn-dependent hydrolase</fullName>
    </submittedName>
</protein>
<accession>A0A6L5XL50</accession>
<dbReference type="InterPro" id="IPR036866">
    <property type="entry name" value="RibonucZ/Hydroxyglut_hydro"/>
</dbReference>
<comment type="caution">
    <text evidence="1">The sequence shown here is derived from an EMBL/GenBank/DDBJ whole genome shotgun (WGS) entry which is preliminary data.</text>
</comment>
<dbReference type="Gene3D" id="3.60.15.10">
    <property type="entry name" value="Ribonuclease Z/Hydroxyacylglutathione hydrolase-like"/>
    <property type="match status" value="1"/>
</dbReference>
<dbReference type="Proteomes" id="UP000477488">
    <property type="component" value="Unassembled WGS sequence"/>
</dbReference>
<dbReference type="EMBL" id="VUMH01000006">
    <property type="protein sequence ID" value="MSS27902.1"/>
    <property type="molecule type" value="Genomic_DNA"/>
</dbReference>
<reference evidence="1 2" key="1">
    <citation type="submission" date="2019-09" db="EMBL/GenBank/DDBJ databases">
        <title>In-depth cultivation of the pig gut microbiome towards novel bacterial diversity and tailored functional studies.</title>
        <authorList>
            <person name="Wylensek D."/>
            <person name="Hitch T.C.A."/>
            <person name="Clavel T."/>
        </authorList>
    </citation>
    <scope>NUCLEOTIDE SEQUENCE [LARGE SCALE GENOMIC DNA]</scope>
    <source>
        <strain evidence="1 2">PG-178-WT-4</strain>
    </source>
</reference>
<evidence type="ECO:0000313" key="1">
    <source>
        <dbReference type="EMBL" id="MSS27902.1"/>
    </source>
</evidence>
<gene>
    <name evidence="1" type="ORF">FYJ44_07570</name>
</gene>
<keyword evidence="1" id="KW-0378">Hydrolase</keyword>
<dbReference type="AlphaFoldDB" id="A0A6L5XL50"/>
<dbReference type="PANTHER" id="PTHR39189">
    <property type="entry name" value="UPF0173 METAL-DEPENDENT HYDROLASE YTKL"/>
    <property type="match status" value="1"/>
</dbReference>
<dbReference type="SUPFAM" id="SSF56281">
    <property type="entry name" value="Metallo-hydrolase/oxidoreductase"/>
    <property type="match status" value="1"/>
</dbReference>
<dbReference type="Pfam" id="PF13483">
    <property type="entry name" value="Lactamase_B_3"/>
    <property type="match status" value="1"/>
</dbReference>
<name>A0A6L5XL50_9BACT</name>
<dbReference type="GO" id="GO:0016787">
    <property type="term" value="F:hydrolase activity"/>
    <property type="evidence" value="ECO:0007669"/>
    <property type="project" value="UniProtKB-KW"/>
</dbReference>